<dbReference type="Pfam" id="PF01451">
    <property type="entry name" value="LMWPc"/>
    <property type="match status" value="1"/>
</dbReference>
<feature type="active site" evidence="6">
    <location>
        <position position="14"/>
    </location>
</feature>
<evidence type="ECO:0000256" key="1">
    <source>
        <dbReference type="ARBA" id="ARBA00011063"/>
    </source>
</evidence>
<organism evidence="8 9">
    <name type="scientific">Pusillimonas noertemannii</name>
    <dbReference type="NCBI Taxonomy" id="305977"/>
    <lineage>
        <taxon>Bacteria</taxon>
        <taxon>Pseudomonadati</taxon>
        <taxon>Pseudomonadota</taxon>
        <taxon>Betaproteobacteria</taxon>
        <taxon>Burkholderiales</taxon>
        <taxon>Alcaligenaceae</taxon>
        <taxon>Pusillimonas</taxon>
    </lineage>
</organism>
<dbReference type="SMART" id="SM00226">
    <property type="entry name" value="LMWPc"/>
    <property type="match status" value="1"/>
</dbReference>
<dbReference type="PANTHER" id="PTHR11717">
    <property type="entry name" value="LOW MOLECULAR WEIGHT PROTEIN TYROSINE PHOSPHATASE"/>
    <property type="match status" value="1"/>
</dbReference>
<dbReference type="AlphaFoldDB" id="A0A2U1CL84"/>
<protein>
    <recommendedName>
        <fullName evidence="2">protein-tyrosine-phosphatase</fullName>
        <ecNumber evidence="2">3.1.3.48</ecNumber>
    </recommendedName>
</protein>
<dbReference type="InterPro" id="IPR017867">
    <property type="entry name" value="Tyr_phospatase_low_mol_wt"/>
</dbReference>
<dbReference type="InterPro" id="IPR036196">
    <property type="entry name" value="Ptyr_pPase_sf"/>
</dbReference>
<evidence type="ECO:0000259" key="7">
    <source>
        <dbReference type="SMART" id="SM00226"/>
    </source>
</evidence>
<dbReference type="GO" id="GO:0004725">
    <property type="term" value="F:protein tyrosine phosphatase activity"/>
    <property type="evidence" value="ECO:0007669"/>
    <property type="project" value="UniProtKB-EC"/>
</dbReference>
<evidence type="ECO:0000313" key="9">
    <source>
        <dbReference type="Proteomes" id="UP000246145"/>
    </source>
</evidence>
<name>A0A2U1CL84_9BURK</name>
<reference evidence="8 9" key="1">
    <citation type="submission" date="2018-04" db="EMBL/GenBank/DDBJ databases">
        <title>Genomic Encyclopedia of Type Strains, Phase IV (KMG-IV): sequencing the most valuable type-strain genomes for metagenomic binning, comparative biology and taxonomic classification.</title>
        <authorList>
            <person name="Goeker M."/>
        </authorList>
    </citation>
    <scope>NUCLEOTIDE SEQUENCE [LARGE SCALE GENOMIC DNA]</scope>
    <source>
        <strain evidence="8 9">DSM 10065</strain>
    </source>
</reference>
<dbReference type="InterPro" id="IPR023485">
    <property type="entry name" value="Ptyr_pPase"/>
</dbReference>
<dbReference type="EMBL" id="QEKO01000003">
    <property type="protein sequence ID" value="PVY61744.1"/>
    <property type="molecule type" value="Genomic_DNA"/>
</dbReference>
<evidence type="ECO:0000256" key="4">
    <source>
        <dbReference type="ARBA" id="ARBA00022912"/>
    </source>
</evidence>
<keyword evidence="3" id="KW-0378">Hydrolase</keyword>
<evidence type="ECO:0000256" key="5">
    <source>
        <dbReference type="ARBA" id="ARBA00051722"/>
    </source>
</evidence>
<feature type="active site" description="Proton donor" evidence="6">
    <location>
        <position position="116"/>
    </location>
</feature>
<evidence type="ECO:0000256" key="2">
    <source>
        <dbReference type="ARBA" id="ARBA00013064"/>
    </source>
</evidence>
<gene>
    <name evidence="8" type="ORF">C7440_2475</name>
</gene>
<comment type="similarity">
    <text evidence="1">Belongs to the low molecular weight phosphotyrosine protein phosphatase family.</text>
</comment>
<feature type="active site" description="Nucleophile" evidence="6">
    <location>
        <position position="8"/>
    </location>
</feature>
<evidence type="ECO:0000256" key="3">
    <source>
        <dbReference type="ARBA" id="ARBA00022801"/>
    </source>
</evidence>
<comment type="catalytic activity">
    <reaction evidence="5">
        <text>O-phospho-L-tyrosyl-[protein] + H2O = L-tyrosyl-[protein] + phosphate</text>
        <dbReference type="Rhea" id="RHEA:10684"/>
        <dbReference type="Rhea" id="RHEA-COMP:10136"/>
        <dbReference type="Rhea" id="RHEA-COMP:20101"/>
        <dbReference type="ChEBI" id="CHEBI:15377"/>
        <dbReference type="ChEBI" id="CHEBI:43474"/>
        <dbReference type="ChEBI" id="CHEBI:46858"/>
        <dbReference type="ChEBI" id="CHEBI:61978"/>
        <dbReference type="EC" id="3.1.3.48"/>
    </reaction>
</comment>
<dbReference type="PRINTS" id="PR00719">
    <property type="entry name" value="LMWPTPASE"/>
</dbReference>
<dbReference type="CDD" id="cd16343">
    <property type="entry name" value="LMWPTP"/>
    <property type="match status" value="1"/>
</dbReference>
<feature type="domain" description="Phosphotyrosine protein phosphatase I" evidence="7">
    <location>
        <begin position="2"/>
        <end position="142"/>
    </location>
</feature>
<keyword evidence="9" id="KW-1185">Reference proteome</keyword>
<keyword evidence="4" id="KW-0904">Protein phosphatase</keyword>
<dbReference type="EC" id="3.1.3.48" evidence="2"/>
<dbReference type="SUPFAM" id="SSF52788">
    <property type="entry name" value="Phosphotyrosine protein phosphatases I"/>
    <property type="match status" value="1"/>
</dbReference>
<evidence type="ECO:0000256" key="6">
    <source>
        <dbReference type="PIRSR" id="PIRSR617867-1"/>
    </source>
</evidence>
<sequence length="147" mass="16248">MNTILLVCIGNICRSPVAEALLRRHFPEKSVHSAGIAALVGRPAHATAQEIAQRDGVDLSAHRARQITDAMCTEADLILVMESGQQRELASRYPLARGKIRCLGETPGDDPFEVADPYQRPREAFEQAHAAIQRGVENWARRLRQIG</sequence>
<dbReference type="InterPro" id="IPR050438">
    <property type="entry name" value="LMW_PTPase"/>
</dbReference>
<dbReference type="STRING" id="1231391.GCA_000308195_00293"/>
<dbReference type="PANTHER" id="PTHR11717:SF31">
    <property type="entry name" value="LOW MOLECULAR WEIGHT PROTEIN-TYROSINE-PHOSPHATASE ETP-RELATED"/>
    <property type="match status" value="1"/>
</dbReference>
<dbReference type="RefSeq" id="WP_116518760.1">
    <property type="nucleotide sequence ID" value="NZ_JACCEX010000003.1"/>
</dbReference>
<dbReference type="Proteomes" id="UP000246145">
    <property type="component" value="Unassembled WGS sequence"/>
</dbReference>
<dbReference type="Gene3D" id="3.40.50.2300">
    <property type="match status" value="1"/>
</dbReference>
<evidence type="ECO:0000313" key="8">
    <source>
        <dbReference type="EMBL" id="PVY61744.1"/>
    </source>
</evidence>
<accession>A0A2U1CL84</accession>
<dbReference type="OrthoDB" id="9784339at2"/>
<proteinExistence type="inferred from homology"/>
<comment type="caution">
    <text evidence="8">The sequence shown here is derived from an EMBL/GenBank/DDBJ whole genome shotgun (WGS) entry which is preliminary data.</text>
</comment>